<evidence type="ECO:0000256" key="12">
    <source>
        <dbReference type="RuleBase" id="RU361172"/>
    </source>
</evidence>
<dbReference type="Gene3D" id="1.10.275.10">
    <property type="entry name" value="Fumarase/aspartase (N-terminal domain)"/>
    <property type="match status" value="1"/>
</dbReference>
<dbReference type="Pfam" id="PF00206">
    <property type="entry name" value="Lyase_1"/>
    <property type="match status" value="1"/>
</dbReference>
<comment type="catalytic activity">
    <reaction evidence="8">
        <text>(2S)-2-[5-amino-1-(5-phospho-beta-D-ribosyl)imidazole-4-carboxamido]succinate = 5-amino-1-(5-phospho-beta-D-ribosyl)imidazole-4-carboxamide + fumarate</text>
        <dbReference type="Rhea" id="RHEA:23920"/>
        <dbReference type="ChEBI" id="CHEBI:29806"/>
        <dbReference type="ChEBI" id="CHEBI:58443"/>
        <dbReference type="ChEBI" id="CHEBI:58475"/>
        <dbReference type="EC" id="4.3.2.2"/>
    </reaction>
    <physiologicalReaction direction="left-to-right" evidence="8">
        <dbReference type="Rhea" id="RHEA:23921"/>
    </physiologicalReaction>
</comment>
<dbReference type="InterPro" id="IPR020557">
    <property type="entry name" value="Fumarate_lyase_CS"/>
</dbReference>
<dbReference type="SUPFAM" id="SSF48557">
    <property type="entry name" value="L-aspartase-like"/>
    <property type="match status" value="1"/>
</dbReference>
<evidence type="ECO:0000256" key="5">
    <source>
        <dbReference type="ARBA" id="ARBA00017058"/>
    </source>
</evidence>
<dbReference type="Proteomes" id="UP000295681">
    <property type="component" value="Unassembled WGS sequence"/>
</dbReference>
<dbReference type="UniPathway" id="UPA00074">
    <property type="reaction ID" value="UER00132"/>
</dbReference>
<dbReference type="InterPro" id="IPR024083">
    <property type="entry name" value="Fumarase/histidase_N"/>
</dbReference>
<comment type="pathway">
    <text evidence="1 12">Purine metabolism; IMP biosynthesis via de novo pathway; 5-amino-1-(5-phospho-D-ribosyl)imidazole-4-carboxamide from 5-amino-1-(5-phospho-D-ribosyl)imidazole-4-carboxylate: step 2/2.</text>
</comment>
<feature type="domain" description="Adenylosuccinate lyase C-terminal" evidence="13">
    <location>
        <begin position="349"/>
        <end position="429"/>
    </location>
</feature>
<dbReference type="GO" id="GO:0070626">
    <property type="term" value="F:(S)-2-(5-amino-1-(5-phospho-D-ribosyl)imidazole-4-carboxamido) succinate lyase (fumarate-forming) activity"/>
    <property type="evidence" value="ECO:0007669"/>
    <property type="project" value="TreeGrafter"/>
</dbReference>
<proteinExistence type="inferred from homology"/>
<evidence type="ECO:0000256" key="1">
    <source>
        <dbReference type="ARBA" id="ARBA00004706"/>
    </source>
</evidence>
<dbReference type="InterPro" id="IPR000362">
    <property type="entry name" value="Fumarate_lyase_fam"/>
</dbReference>
<evidence type="ECO:0000256" key="7">
    <source>
        <dbReference type="ARBA" id="ARBA00023239"/>
    </source>
</evidence>
<dbReference type="PANTHER" id="PTHR43172">
    <property type="entry name" value="ADENYLOSUCCINATE LYASE"/>
    <property type="match status" value="1"/>
</dbReference>
<dbReference type="PRINTS" id="PR00145">
    <property type="entry name" value="ARGSUCLYASE"/>
</dbReference>
<evidence type="ECO:0000256" key="3">
    <source>
        <dbReference type="ARBA" id="ARBA00008273"/>
    </source>
</evidence>
<keyword evidence="7 12" id="KW-0456">Lyase</keyword>
<evidence type="ECO:0000256" key="11">
    <source>
        <dbReference type="NCBIfam" id="TIGR00928"/>
    </source>
</evidence>
<evidence type="ECO:0000256" key="2">
    <source>
        <dbReference type="ARBA" id="ARBA00004734"/>
    </source>
</evidence>
<evidence type="ECO:0000256" key="10">
    <source>
        <dbReference type="ARBA" id="ARBA00049115"/>
    </source>
</evidence>
<dbReference type="Gene3D" id="1.20.200.10">
    <property type="entry name" value="Fumarase/aspartase (Central domain)"/>
    <property type="match status" value="1"/>
</dbReference>
<dbReference type="InterPro" id="IPR008948">
    <property type="entry name" value="L-Aspartase-like"/>
</dbReference>
<dbReference type="STRING" id="907931.GCA_000165675_00829"/>
<dbReference type="SMART" id="SM00998">
    <property type="entry name" value="ADSL_C"/>
    <property type="match status" value="1"/>
</dbReference>
<comment type="caution">
    <text evidence="14">The sequence shown here is derived from an EMBL/GenBank/DDBJ whole genome shotgun (WGS) entry which is preliminary data.</text>
</comment>
<dbReference type="InterPro" id="IPR019468">
    <property type="entry name" value="AdenyloSucc_lyase_C"/>
</dbReference>
<dbReference type="NCBIfam" id="TIGR00928">
    <property type="entry name" value="purB"/>
    <property type="match status" value="1"/>
</dbReference>
<dbReference type="PROSITE" id="PS00163">
    <property type="entry name" value="FUMARATE_LYASES"/>
    <property type="match status" value="1"/>
</dbReference>
<comment type="catalytic activity">
    <reaction evidence="10">
        <text>N(6)-(1,2-dicarboxyethyl)-AMP = fumarate + AMP</text>
        <dbReference type="Rhea" id="RHEA:16853"/>
        <dbReference type="ChEBI" id="CHEBI:29806"/>
        <dbReference type="ChEBI" id="CHEBI:57567"/>
        <dbReference type="ChEBI" id="CHEBI:456215"/>
        <dbReference type="EC" id="4.3.2.2"/>
    </reaction>
    <physiologicalReaction direction="left-to-right" evidence="10">
        <dbReference type="Rhea" id="RHEA:16854"/>
    </physiologicalReaction>
</comment>
<comment type="pathway">
    <text evidence="2 12">Purine metabolism; AMP biosynthesis via de novo pathway; AMP from IMP: step 2/2.</text>
</comment>
<dbReference type="GO" id="GO:0006189">
    <property type="term" value="P:'de novo' IMP biosynthetic process"/>
    <property type="evidence" value="ECO:0007669"/>
    <property type="project" value="UniProtKB-UniPathway"/>
</dbReference>
<dbReference type="EMBL" id="PUFI01000014">
    <property type="protein sequence ID" value="TDG68185.1"/>
    <property type="molecule type" value="Genomic_DNA"/>
</dbReference>
<evidence type="ECO:0000256" key="6">
    <source>
        <dbReference type="ARBA" id="ARBA00022755"/>
    </source>
</evidence>
<organism evidence="14 15">
    <name type="scientific">Leuconostoc fallax</name>
    <dbReference type="NCBI Taxonomy" id="1251"/>
    <lineage>
        <taxon>Bacteria</taxon>
        <taxon>Bacillati</taxon>
        <taxon>Bacillota</taxon>
        <taxon>Bacilli</taxon>
        <taxon>Lactobacillales</taxon>
        <taxon>Lactobacillaceae</taxon>
        <taxon>Leuconostoc</taxon>
    </lineage>
</organism>
<dbReference type="FunFam" id="1.10.40.30:FF:000007">
    <property type="entry name" value="Adenylosuccinate lyase"/>
    <property type="match status" value="1"/>
</dbReference>
<evidence type="ECO:0000313" key="15">
    <source>
        <dbReference type="Proteomes" id="UP000295681"/>
    </source>
</evidence>
<evidence type="ECO:0000256" key="4">
    <source>
        <dbReference type="ARBA" id="ARBA00012339"/>
    </source>
</evidence>
<keyword evidence="6 12" id="KW-0658">Purine biosynthesis</keyword>
<dbReference type="PRINTS" id="PR00149">
    <property type="entry name" value="FUMRATELYASE"/>
</dbReference>
<dbReference type="EC" id="4.3.2.2" evidence="4 11"/>
<evidence type="ECO:0000256" key="9">
    <source>
        <dbReference type="ARBA" id="ARBA00030717"/>
    </source>
</evidence>
<dbReference type="RefSeq" id="WP_010007635.1">
    <property type="nucleotide sequence ID" value="NZ_JAGYGP010000001.1"/>
</dbReference>
<name>A0A4R5N8F3_9LACO</name>
<dbReference type="InterPro" id="IPR022761">
    <property type="entry name" value="Fumarate_lyase_N"/>
</dbReference>
<evidence type="ECO:0000259" key="13">
    <source>
        <dbReference type="SMART" id="SM00998"/>
    </source>
</evidence>
<accession>A0A4R5N8F3</accession>
<dbReference type="GO" id="GO:0044208">
    <property type="term" value="P:'de novo' AMP biosynthetic process"/>
    <property type="evidence" value="ECO:0007669"/>
    <property type="project" value="UniProtKB-UniPathway"/>
</dbReference>
<dbReference type="UniPathway" id="UPA00075">
    <property type="reaction ID" value="UER00336"/>
</dbReference>
<dbReference type="FunFam" id="1.20.200.10:FF:000008">
    <property type="entry name" value="Adenylosuccinate lyase"/>
    <property type="match status" value="1"/>
</dbReference>
<dbReference type="GO" id="GO:0004018">
    <property type="term" value="F:N6-(1,2-dicarboxyethyl)AMP AMP-lyase (fumarate-forming) activity"/>
    <property type="evidence" value="ECO:0007669"/>
    <property type="project" value="UniProtKB-UniRule"/>
</dbReference>
<dbReference type="Gene3D" id="1.10.40.30">
    <property type="entry name" value="Fumarase/aspartase (C-terminal domain)"/>
    <property type="match status" value="1"/>
</dbReference>
<comment type="similarity">
    <text evidence="3 12">Belongs to the lyase 1 family. Adenylosuccinate lyase subfamily.</text>
</comment>
<reference evidence="14 15" key="1">
    <citation type="journal article" date="2019" name="Appl. Microbiol. Biotechnol.">
        <title>Uncovering carbohydrate metabolism through a genotype-phenotype association study of 56 lactic acid bacteria genomes.</title>
        <authorList>
            <person name="Buron-Moles G."/>
            <person name="Chailyan A."/>
            <person name="Dolejs I."/>
            <person name="Forster J."/>
            <person name="Miks M.H."/>
        </authorList>
    </citation>
    <scope>NUCLEOTIDE SEQUENCE [LARGE SCALE GENOMIC DNA]</scope>
    <source>
        <strain evidence="14 15">ATCC 700006</strain>
    </source>
</reference>
<dbReference type="Pfam" id="PF10397">
    <property type="entry name" value="ADSL_C"/>
    <property type="match status" value="1"/>
</dbReference>
<dbReference type="CDD" id="cd01360">
    <property type="entry name" value="Adenylsuccinate_lyase_1"/>
    <property type="match status" value="1"/>
</dbReference>
<dbReference type="AlphaFoldDB" id="A0A4R5N8F3"/>
<evidence type="ECO:0000313" key="14">
    <source>
        <dbReference type="EMBL" id="TDG68185.1"/>
    </source>
</evidence>
<dbReference type="GO" id="GO:0005829">
    <property type="term" value="C:cytosol"/>
    <property type="evidence" value="ECO:0007669"/>
    <property type="project" value="TreeGrafter"/>
</dbReference>
<sequence length="432" mass="49029">MLERYSRPELRDIWSMQNQYQTWLDVEIAVDAGWVAEGHIPAVDLEKIRANATFDPKRIAEIELQTRHDVVAFTRNVSESLGEERKWIHYGLTSTDVVDTAQALRLRQANDIIKEDLRLWQAAIKKLALTYKDTVMMGRTHGVHAEPTTFGLKMARFYASATRAIERFDRVSKAVETGKLSGAVGTFANVPPRVEEVAMDELGLTPQPIGSQVLPRDLHADYIQTIALIGTQMEELATEIRSLQRSEIHEVEEGFAKGQKGSSAMPHKRNPIGDENITGLARVLRGYAVTALEDVALWHERDISHSSAERIILADATALIDYMLHRHTGILNNLGVFPETMRRNMDRTYGLIYSQRLLLSLIDAGLSREQAYDTVQPLTARSWDEQLMFRDLVDADATITSHLTKEQIDDAFDYHYHLRHVDEIFKRVGLTE</sequence>
<evidence type="ECO:0000256" key="8">
    <source>
        <dbReference type="ARBA" id="ARBA00024477"/>
    </source>
</evidence>
<keyword evidence="15" id="KW-1185">Reference proteome</keyword>
<gene>
    <name evidence="14" type="ORF">C5L23_000491</name>
</gene>
<dbReference type="PANTHER" id="PTHR43172:SF1">
    <property type="entry name" value="ADENYLOSUCCINATE LYASE"/>
    <property type="match status" value="1"/>
</dbReference>
<protein>
    <recommendedName>
        <fullName evidence="5 11">Adenylosuccinate lyase</fullName>
        <shortName evidence="12">ASL</shortName>
        <ecNumber evidence="4 11">4.3.2.2</ecNumber>
    </recommendedName>
    <alternativeName>
        <fullName evidence="9 12">Adenylosuccinase</fullName>
    </alternativeName>
</protein>
<dbReference type="InterPro" id="IPR004769">
    <property type="entry name" value="Pur_lyase"/>
</dbReference>